<sequence length="60" mass="7139">MKKSYKDVDTKMELNLVNKSSSYFKSDTYNLENILAKKEIESGKLKKFKFIDELWNDLND</sequence>
<reference evidence="1 2" key="1">
    <citation type="submission" date="2015-08" db="EMBL/GenBank/DDBJ databases">
        <title>Genomic sequence of Lactobacillus heilongjiangensis DSM 28069, isolated from Chinese traditional pickle.</title>
        <authorList>
            <person name="Jiang X."/>
            <person name="Zheng B."/>
            <person name="Cheng H."/>
        </authorList>
    </citation>
    <scope>NUCLEOTIDE SEQUENCE [LARGE SCALE GENOMIC DNA]</scope>
    <source>
        <strain evidence="1 2">DSM 28069</strain>
    </source>
</reference>
<organism evidence="1 2">
    <name type="scientific">Companilactobacillus heilongjiangensis</name>
    <dbReference type="NCBI Taxonomy" id="1074467"/>
    <lineage>
        <taxon>Bacteria</taxon>
        <taxon>Bacillati</taxon>
        <taxon>Bacillota</taxon>
        <taxon>Bacilli</taxon>
        <taxon>Lactobacillales</taxon>
        <taxon>Lactobacillaceae</taxon>
        <taxon>Companilactobacillus</taxon>
    </lineage>
</organism>
<dbReference type="EMBL" id="CP012559">
    <property type="protein sequence ID" value="ALB29459.1"/>
    <property type="molecule type" value="Genomic_DNA"/>
</dbReference>
<dbReference type="OrthoDB" id="9808267at2"/>
<dbReference type="Proteomes" id="UP000061546">
    <property type="component" value="Chromosome"/>
</dbReference>
<name>A0A0K2LDT2_9LACO</name>
<dbReference type="RefSeq" id="WP_041500609.1">
    <property type="nucleotide sequence ID" value="NZ_BJDV01000010.1"/>
</dbReference>
<dbReference type="AlphaFoldDB" id="A0A0K2LDT2"/>
<proteinExistence type="predicted"/>
<accession>A0A0K2LDT2</accession>
<keyword evidence="2" id="KW-1185">Reference proteome</keyword>
<protein>
    <submittedName>
        <fullName evidence="1">Uncharacterized protein</fullName>
    </submittedName>
</protein>
<evidence type="ECO:0000313" key="1">
    <source>
        <dbReference type="EMBL" id="ALB29459.1"/>
    </source>
</evidence>
<gene>
    <name evidence="1" type="ORF">JP39_08875</name>
</gene>
<evidence type="ECO:0000313" key="2">
    <source>
        <dbReference type="Proteomes" id="UP000061546"/>
    </source>
</evidence>
<dbReference type="KEGG" id="lhi:JP39_08875"/>